<keyword evidence="1" id="KW-1133">Transmembrane helix</keyword>
<sequence>MYPHRLRDRVAGKHRTRRSFLNESQEKVLVDWCHHNSDSATPLHPRKLRAHCSNTGDGESLPWQELGPPLPSRHAEIIVAKPRGLDLKRLTWKILTLAKLLQITLIFSAIWFETTHCKYSSPHGSQQYVLPTATIFPQMQGSLPIPYPNHLYHV</sequence>
<dbReference type="RefSeq" id="XP_041291947.1">
    <property type="nucleotide sequence ID" value="XM_041437597.1"/>
</dbReference>
<dbReference type="Proteomes" id="UP000823399">
    <property type="component" value="Unassembled WGS sequence"/>
</dbReference>
<organism evidence="2 3">
    <name type="scientific">Suillus discolor</name>
    <dbReference type="NCBI Taxonomy" id="1912936"/>
    <lineage>
        <taxon>Eukaryota</taxon>
        <taxon>Fungi</taxon>
        <taxon>Dikarya</taxon>
        <taxon>Basidiomycota</taxon>
        <taxon>Agaricomycotina</taxon>
        <taxon>Agaricomycetes</taxon>
        <taxon>Agaricomycetidae</taxon>
        <taxon>Boletales</taxon>
        <taxon>Suillineae</taxon>
        <taxon>Suillaceae</taxon>
        <taxon>Suillus</taxon>
    </lineage>
</organism>
<protein>
    <submittedName>
        <fullName evidence="2">Uncharacterized protein</fullName>
    </submittedName>
</protein>
<dbReference type="OrthoDB" id="2677868at2759"/>
<reference evidence="2" key="1">
    <citation type="journal article" date="2020" name="New Phytol.">
        <title>Comparative genomics reveals dynamic genome evolution in host specialist ectomycorrhizal fungi.</title>
        <authorList>
            <person name="Lofgren L.A."/>
            <person name="Nguyen N.H."/>
            <person name="Vilgalys R."/>
            <person name="Ruytinx J."/>
            <person name="Liao H.L."/>
            <person name="Branco S."/>
            <person name="Kuo A."/>
            <person name="LaButti K."/>
            <person name="Lipzen A."/>
            <person name="Andreopoulos W."/>
            <person name="Pangilinan J."/>
            <person name="Riley R."/>
            <person name="Hundley H."/>
            <person name="Na H."/>
            <person name="Barry K."/>
            <person name="Grigoriev I.V."/>
            <person name="Stajich J.E."/>
            <person name="Kennedy P.G."/>
        </authorList>
    </citation>
    <scope>NUCLEOTIDE SEQUENCE</scope>
    <source>
        <strain evidence="2">FC423</strain>
    </source>
</reference>
<name>A0A9P7F530_9AGAM</name>
<keyword evidence="1" id="KW-0472">Membrane</keyword>
<evidence type="ECO:0000313" key="2">
    <source>
        <dbReference type="EMBL" id="KAG2107008.1"/>
    </source>
</evidence>
<comment type="caution">
    <text evidence="2">The sequence shown here is derived from an EMBL/GenBank/DDBJ whole genome shotgun (WGS) entry which is preliminary data.</text>
</comment>
<dbReference type="AlphaFoldDB" id="A0A9P7F530"/>
<gene>
    <name evidence="2" type="ORF">F5147DRAFT_699135</name>
</gene>
<dbReference type="EMBL" id="JABBWM010000033">
    <property type="protein sequence ID" value="KAG2107008.1"/>
    <property type="molecule type" value="Genomic_DNA"/>
</dbReference>
<feature type="transmembrane region" description="Helical" evidence="1">
    <location>
        <begin position="90"/>
        <end position="112"/>
    </location>
</feature>
<evidence type="ECO:0000256" key="1">
    <source>
        <dbReference type="SAM" id="Phobius"/>
    </source>
</evidence>
<feature type="non-terminal residue" evidence="2">
    <location>
        <position position="1"/>
    </location>
</feature>
<dbReference type="GeneID" id="64699856"/>
<keyword evidence="3" id="KW-1185">Reference proteome</keyword>
<proteinExistence type="predicted"/>
<accession>A0A9P7F530</accession>
<keyword evidence="1" id="KW-0812">Transmembrane</keyword>
<evidence type="ECO:0000313" key="3">
    <source>
        <dbReference type="Proteomes" id="UP000823399"/>
    </source>
</evidence>